<dbReference type="InterPro" id="IPR003439">
    <property type="entry name" value="ABC_transporter-like_ATP-bd"/>
</dbReference>
<dbReference type="Gene3D" id="3.40.50.300">
    <property type="entry name" value="P-loop containing nucleotide triphosphate hydrolases"/>
    <property type="match status" value="1"/>
</dbReference>
<keyword evidence="6" id="KW-1185">Reference proteome</keyword>
<sequence length="237" mass="26564">MLLRTEKLTKSFGGLVAVKSVDLNVNQGEILGIIGPNGAGKTTLTNLISGVLYPTEGRIRFEDKDITFVPAHLRARMGIARTFQLVRPLRDFTAFENVVVSCLFARGESLREARKSARKICELVELDQPERRLDRLTVFELKKLEIARALGCQPKLLILDEVMAGLNSEEMQRIIQLVRSLREKQITICVIEHVMSVISQLTDRVIVLDRGEIIAEGPYEKVAHDPKVITAYLGEEA</sequence>
<dbReference type="EMBL" id="CP007141">
    <property type="protein sequence ID" value="AJC74407.1"/>
    <property type="molecule type" value="Genomic_DNA"/>
</dbReference>
<dbReference type="Pfam" id="PF00005">
    <property type="entry name" value="ABC_tran"/>
    <property type="match status" value="1"/>
</dbReference>
<reference evidence="5 6" key="1">
    <citation type="submission" date="2014-01" db="EMBL/GenBank/DDBJ databases">
        <title>Genome sequencing of Thermotog hypogea.</title>
        <authorList>
            <person name="Zhang X."/>
            <person name="Alvare G."/>
            <person name="Fristensky B."/>
            <person name="Chen L."/>
            <person name="Suen T."/>
            <person name="Chen Q."/>
            <person name="Ma K."/>
        </authorList>
    </citation>
    <scope>NUCLEOTIDE SEQUENCE [LARGE SCALE GENOMIC DNA]</scope>
    <source>
        <strain evidence="5 6">DSM 11164</strain>
    </source>
</reference>
<dbReference type="InterPro" id="IPR051120">
    <property type="entry name" value="ABC_AA/LPS_Transport"/>
</dbReference>
<protein>
    <submittedName>
        <fullName evidence="5">ABC transporter</fullName>
    </submittedName>
</protein>
<dbReference type="OrthoDB" id="48612at2"/>
<evidence type="ECO:0000256" key="1">
    <source>
        <dbReference type="ARBA" id="ARBA00022448"/>
    </source>
</evidence>
<feature type="domain" description="ABC transporter" evidence="4">
    <location>
        <begin position="3"/>
        <end position="235"/>
    </location>
</feature>
<evidence type="ECO:0000313" key="5">
    <source>
        <dbReference type="EMBL" id="AJC74407.1"/>
    </source>
</evidence>
<dbReference type="SUPFAM" id="SSF52540">
    <property type="entry name" value="P-loop containing nucleoside triphosphate hydrolases"/>
    <property type="match status" value="1"/>
</dbReference>
<dbReference type="CDD" id="cd03219">
    <property type="entry name" value="ABC_Mj1267_LivG_branched"/>
    <property type="match status" value="1"/>
</dbReference>
<dbReference type="GO" id="GO:0005886">
    <property type="term" value="C:plasma membrane"/>
    <property type="evidence" value="ECO:0007669"/>
    <property type="project" value="TreeGrafter"/>
</dbReference>
<dbReference type="Pfam" id="PF12399">
    <property type="entry name" value="BCA_ABC_TP_C"/>
    <property type="match status" value="1"/>
</dbReference>
<gene>
    <name evidence="5" type="ORF">AJ81_09700</name>
</gene>
<keyword evidence="2" id="KW-0547">Nucleotide-binding</keyword>
<organism evidence="5 6">
    <name type="scientific">Pseudothermotoga hypogea DSM 11164 = NBRC 106472</name>
    <dbReference type="NCBI Taxonomy" id="1123384"/>
    <lineage>
        <taxon>Bacteria</taxon>
        <taxon>Thermotogati</taxon>
        <taxon>Thermotogota</taxon>
        <taxon>Thermotogae</taxon>
        <taxon>Thermotogales</taxon>
        <taxon>Thermotogaceae</taxon>
        <taxon>Pseudothermotoga</taxon>
    </lineage>
</organism>
<dbReference type="PROSITE" id="PS50893">
    <property type="entry name" value="ABC_TRANSPORTER_2"/>
    <property type="match status" value="1"/>
</dbReference>
<evidence type="ECO:0000256" key="2">
    <source>
        <dbReference type="ARBA" id="ARBA00022741"/>
    </source>
</evidence>
<dbReference type="PaxDb" id="1123384-AJ81_09700"/>
<dbReference type="Proteomes" id="UP000077469">
    <property type="component" value="Chromosome"/>
</dbReference>
<dbReference type="PANTHER" id="PTHR45772:SF9">
    <property type="entry name" value="CONSERVED COMPONENT OF ABC TRANSPORTER FOR NATURAL AMINO ACIDS"/>
    <property type="match status" value="1"/>
</dbReference>
<evidence type="ECO:0000259" key="4">
    <source>
        <dbReference type="PROSITE" id="PS50893"/>
    </source>
</evidence>
<keyword evidence="1" id="KW-0813">Transport</keyword>
<name>A0A0X1KSV5_9THEM</name>
<dbReference type="RefSeq" id="WP_031502513.1">
    <property type="nucleotide sequence ID" value="NC_022795.1"/>
</dbReference>
<dbReference type="PATRIC" id="fig|1123384.7.peg.1952"/>
<dbReference type="PANTHER" id="PTHR45772">
    <property type="entry name" value="CONSERVED COMPONENT OF ABC TRANSPORTER FOR NATURAL AMINO ACIDS-RELATED"/>
    <property type="match status" value="1"/>
</dbReference>
<evidence type="ECO:0000256" key="3">
    <source>
        <dbReference type="ARBA" id="ARBA00022840"/>
    </source>
</evidence>
<evidence type="ECO:0000313" key="6">
    <source>
        <dbReference type="Proteomes" id="UP000077469"/>
    </source>
</evidence>
<dbReference type="InterPro" id="IPR027417">
    <property type="entry name" value="P-loop_NTPase"/>
</dbReference>
<dbReference type="STRING" id="1123384.AJ81_09700"/>
<dbReference type="GO" id="GO:0005524">
    <property type="term" value="F:ATP binding"/>
    <property type="evidence" value="ECO:0007669"/>
    <property type="project" value="UniProtKB-KW"/>
</dbReference>
<dbReference type="GO" id="GO:0016887">
    <property type="term" value="F:ATP hydrolysis activity"/>
    <property type="evidence" value="ECO:0007669"/>
    <property type="project" value="InterPro"/>
</dbReference>
<dbReference type="SMART" id="SM00382">
    <property type="entry name" value="AAA"/>
    <property type="match status" value="1"/>
</dbReference>
<proteinExistence type="predicted"/>
<dbReference type="InterPro" id="IPR032823">
    <property type="entry name" value="BCA_ABC_TP_C"/>
</dbReference>
<dbReference type="KEGG" id="phy:AJ81_09700"/>
<dbReference type="AlphaFoldDB" id="A0A0X1KSV5"/>
<dbReference type="InterPro" id="IPR003593">
    <property type="entry name" value="AAA+_ATPase"/>
</dbReference>
<keyword evidence="3" id="KW-0067">ATP-binding</keyword>
<accession>A0A0X1KSV5</accession>